<proteinExistence type="predicted"/>
<feature type="compositionally biased region" description="Low complexity" evidence="2">
    <location>
        <begin position="492"/>
        <end position="508"/>
    </location>
</feature>
<reference evidence="4" key="1">
    <citation type="journal article" date="2015" name="Genome Announc.">
        <title>Draft genome sequence of the fungus Penicillium brasilianum MG11.</title>
        <authorList>
            <person name="Horn F."/>
            <person name="Linde J."/>
            <person name="Mattern D.J."/>
            <person name="Walther G."/>
            <person name="Guthke R."/>
            <person name="Brakhage A.A."/>
            <person name="Valiante V."/>
        </authorList>
    </citation>
    <scope>NUCLEOTIDE SEQUENCE [LARGE SCALE GENOMIC DNA]</scope>
    <source>
        <strain evidence="4">MG11</strain>
    </source>
</reference>
<name>A0A0F7TU59_PENBI</name>
<evidence type="ECO:0000313" key="3">
    <source>
        <dbReference type="EMBL" id="CEJ59371.1"/>
    </source>
</evidence>
<protein>
    <submittedName>
        <fullName evidence="3">Uncharacterized protein</fullName>
    </submittedName>
</protein>
<feature type="compositionally biased region" description="Polar residues" evidence="2">
    <location>
        <begin position="633"/>
        <end position="644"/>
    </location>
</feature>
<feature type="region of interest" description="Disordered" evidence="2">
    <location>
        <begin position="569"/>
        <end position="599"/>
    </location>
</feature>
<dbReference type="AlphaFoldDB" id="A0A0F7TU59"/>
<feature type="compositionally biased region" description="Polar residues" evidence="2">
    <location>
        <begin position="569"/>
        <end position="582"/>
    </location>
</feature>
<evidence type="ECO:0000313" key="4">
    <source>
        <dbReference type="Proteomes" id="UP000042958"/>
    </source>
</evidence>
<dbReference type="STRING" id="104259.A0A0F7TU59"/>
<dbReference type="EMBL" id="CDHK01000007">
    <property type="protein sequence ID" value="CEJ59371.1"/>
    <property type="molecule type" value="Genomic_DNA"/>
</dbReference>
<dbReference type="OrthoDB" id="5383784at2759"/>
<dbReference type="Proteomes" id="UP000042958">
    <property type="component" value="Unassembled WGS sequence"/>
</dbReference>
<feature type="compositionally biased region" description="Polar residues" evidence="2">
    <location>
        <begin position="659"/>
        <end position="669"/>
    </location>
</feature>
<keyword evidence="1" id="KW-0175">Coiled coil</keyword>
<evidence type="ECO:0000256" key="1">
    <source>
        <dbReference type="SAM" id="Coils"/>
    </source>
</evidence>
<feature type="coiled-coil region" evidence="1">
    <location>
        <begin position="391"/>
        <end position="418"/>
    </location>
</feature>
<evidence type="ECO:0000256" key="2">
    <source>
        <dbReference type="SAM" id="MobiDB-lite"/>
    </source>
</evidence>
<sequence>MGRQAYLNRLALGRSPYELPENATVDPSNPVRRVSSVYSDNYMQQYDARGHPVNPESKVLGRELRRAKNDILSTMGIVVSGEDRNTSPSDEQQKINQIATENDFGLVITTLDQLFVFFGTWWSSSLTGRIQTYKHYTHDALLDVIRSERGATGVLGFYFAGIPAWAVSSGLAIARDNPLKRVFATARDYLLDFRGNDKLSLGARSLFILTFTTVRSTLLLLSVEAYMYSLLQTLALVPPNSTPSTQLLIPFGEESLIQMPSLPTDLSLVSIGGFIVRLLASPGVLTFLHAFYLRPNLEERIYRLIRRQLPKPMLADELSIRVAYDENLVDWVVPTLGRRSEEETRRARLPLLEDIKCELSVFQHWLFSFFGLLSKPTLEQQAPDILNQERIQNLRNSIESLQHELEEVQLRNNLAGETSDAALSRLSGALARTTAVDMTRLDLPTIAEDDQMTEELELGINQVLTNENRISQSPGEMSSDYFSEMATLGRTSAPSQNSISQSPPSNAQLGDSASSATRDRHSSRANTLFSRPSSPDTSPPTSPRVRASLIHQSSDIITMQLELLGNRNRNAQNQTPTGNSSLPRMGRGTTGLRPPSTSMDRRSIADFLEALILSQAQQQASQSPLSTEHDELSNTNTQASSISPQEMPALDPIPPNPAQPSTTSNQTPSDLVEETAASNIPNFLPDGVEVPAEEEGDGQPLSLVENTQNAETRAAPVDQLPPIGSRISGQALTHGLSGAHRVTLLSAHPVDSLASHLAAFISTIILSPIESLCLRSLAHSYLTSHPSAMVGASDLHPVGLWFGGNSGPDILAYSGRMILMRGMQAALRAGVWGFLVGSTMRIGRKFCGWGTL</sequence>
<feature type="region of interest" description="Disordered" evidence="2">
    <location>
        <begin position="618"/>
        <end position="671"/>
    </location>
</feature>
<accession>A0A0F7TU59</accession>
<organism evidence="3 4">
    <name type="scientific">Penicillium brasilianum</name>
    <dbReference type="NCBI Taxonomy" id="104259"/>
    <lineage>
        <taxon>Eukaryota</taxon>
        <taxon>Fungi</taxon>
        <taxon>Dikarya</taxon>
        <taxon>Ascomycota</taxon>
        <taxon>Pezizomycotina</taxon>
        <taxon>Eurotiomycetes</taxon>
        <taxon>Eurotiomycetidae</taxon>
        <taxon>Eurotiales</taxon>
        <taxon>Aspergillaceae</taxon>
        <taxon>Penicillium</taxon>
    </lineage>
</organism>
<gene>
    <name evidence="3" type="ORF">PMG11_07996</name>
</gene>
<keyword evidence="4" id="KW-1185">Reference proteome</keyword>
<feature type="region of interest" description="Disordered" evidence="2">
    <location>
        <begin position="490"/>
        <end position="545"/>
    </location>
</feature>